<dbReference type="Pfam" id="PF00563">
    <property type="entry name" value="EAL"/>
    <property type="match status" value="1"/>
</dbReference>
<dbReference type="FunFam" id="3.30.70.270:FF:000001">
    <property type="entry name" value="Diguanylate cyclase domain protein"/>
    <property type="match status" value="1"/>
</dbReference>
<dbReference type="SMART" id="SM00267">
    <property type="entry name" value="GGDEF"/>
    <property type="match status" value="1"/>
</dbReference>
<dbReference type="InterPro" id="IPR052155">
    <property type="entry name" value="Biofilm_reg_signaling"/>
</dbReference>
<dbReference type="SMART" id="SM00052">
    <property type="entry name" value="EAL"/>
    <property type="match status" value="1"/>
</dbReference>
<dbReference type="Gene3D" id="3.20.20.450">
    <property type="entry name" value="EAL domain"/>
    <property type="match status" value="1"/>
</dbReference>
<evidence type="ECO:0000313" key="5">
    <source>
        <dbReference type="Proteomes" id="UP000201613"/>
    </source>
</evidence>
<dbReference type="CDD" id="cd01948">
    <property type="entry name" value="EAL"/>
    <property type="match status" value="1"/>
</dbReference>
<dbReference type="InterPro" id="IPR035919">
    <property type="entry name" value="EAL_sf"/>
</dbReference>
<name>A0A238LIA9_9RHOB</name>
<dbReference type="InterPro" id="IPR001633">
    <property type="entry name" value="EAL_dom"/>
</dbReference>
<dbReference type="Pfam" id="PF12860">
    <property type="entry name" value="PAS_7"/>
    <property type="match status" value="1"/>
</dbReference>
<accession>A0A238LIA9</accession>
<keyword evidence="5" id="KW-1185">Reference proteome</keyword>
<dbReference type="NCBIfam" id="TIGR00254">
    <property type="entry name" value="GGDEF"/>
    <property type="match status" value="1"/>
</dbReference>
<dbReference type="EC" id="3.1.4.52" evidence="4"/>
<dbReference type="AlphaFoldDB" id="A0A238LIA9"/>
<dbReference type="SUPFAM" id="SSF141868">
    <property type="entry name" value="EAL domain-like"/>
    <property type="match status" value="1"/>
</dbReference>
<reference evidence="4 5" key="1">
    <citation type="submission" date="2017-05" db="EMBL/GenBank/DDBJ databases">
        <authorList>
            <person name="Song R."/>
            <person name="Chenine A.L."/>
            <person name="Ruprecht R.M."/>
        </authorList>
    </citation>
    <scope>NUCLEOTIDE SEQUENCE [LARGE SCALE GENOMIC DNA]</scope>
    <source>
        <strain evidence="4 5">CECT 8899</strain>
    </source>
</reference>
<sequence length="737" mass="81383">MPTEQCQDAILAAAFDHAPSEAFVFDAVSHEISNANLRFCNNLRVDRDRLIGLSPVQFWHGLTEIGLDYLLEPLVSGKSDRIEHSAAFRRIDGSVYDVQISLLRIDAETPSILVLGLDLSQQRAAEIAALTAQTTLKNAIETLPDGFVLYDKDDRLVVCNDRYRETYALSADAMRPGAAFEDILRVGLQRGQYADAIGREEDWLADRLRWHEQADHAVEQELSDGRWLRVVERKTPEGGRVGFRVDITEIKQRQQLLERAAETDVLTNLTNRRGVSAYLSLIESQIGPGERLAVLHLDLDKFKAINDANGHEAGDFLLVTVANRLRGHVRSSDIVARNGGDEFLILIRTTRTDEELLDVADRIRADVGRPMTFKGKRCQIGVSIGVAVWQSDSSQPIEQVLADADIALYSGKRAGRNRVALFSPQMREVTVRNARLAQQIHVALNHDQILPHFQPQLDITGTRITGFEALARWDDPERGIISGGEFLAAAEETGLIADIDAAILIKSLSFVRTLTDAGFENASVSVNISSARLSDAGLADRIAKQVAAFGLKPSQIHIEILESTLLDDRSTAVVQTITSLSQKGFKIELDDFGTGHTAIASLRKFPVDRLKIDRSLVADIDKDHSTRLITNAILRLAEQLGIRVLAEGVETEGERATLEEIGCSDVQGFLFAKPMGADALLHWLRSRGLFKEKPPSASLFDPDVPRMMRVKSQRIKVSAERRARGGGGPSTLPNRST</sequence>
<dbReference type="InterPro" id="IPR043128">
    <property type="entry name" value="Rev_trsase/Diguanyl_cyclase"/>
</dbReference>
<keyword evidence="4" id="KW-0378">Hydrolase</keyword>
<proteinExistence type="predicted"/>
<dbReference type="Pfam" id="PF00990">
    <property type="entry name" value="GGDEF"/>
    <property type="match status" value="1"/>
</dbReference>
<dbReference type="GO" id="GO:0071111">
    <property type="term" value="F:cyclic-guanylate-specific phosphodiesterase activity"/>
    <property type="evidence" value="ECO:0007669"/>
    <property type="project" value="UniProtKB-EC"/>
</dbReference>
<feature type="domain" description="GGDEF" evidence="3">
    <location>
        <begin position="290"/>
        <end position="424"/>
    </location>
</feature>
<dbReference type="Proteomes" id="UP000201613">
    <property type="component" value="Unassembled WGS sequence"/>
</dbReference>
<protein>
    <submittedName>
        <fullName evidence="4">Cyclic di-GMP phosphodiesterase Gmr</fullName>
        <ecNumber evidence="4">3.1.4.52</ecNumber>
    </submittedName>
</protein>
<dbReference type="OrthoDB" id="9814202at2"/>
<dbReference type="SUPFAM" id="SSF55785">
    <property type="entry name" value="PYP-like sensor domain (PAS domain)"/>
    <property type="match status" value="2"/>
</dbReference>
<dbReference type="SUPFAM" id="SSF55073">
    <property type="entry name" value="Nucleotide cyclase"/>
    <property type="match status" value="1"/>
</dbReference>
<evidence type="ECO:0000259" key="3">
    <source>
        <dbReference type="PROSITE" id="PS50887"/>
    </source>
</evidence>
<dbReference type="InterPro" id="IPR000014">
    <property type="entry name" value="PAS"/>
</dbReference>
<feature type="region of interest" description="Disordered" evidence="1">
    <location>
        <begin position="715"/>
        <end position="737"/>
    </location>
</feature>
<dbReference type="RefSeq" id="WP_093993319.1">
    <property type="nucleotide sequence ID" value="NZ_FXZK01000007.1"/>
</dbReference>
<organism evidence="4 5">
    <name type="scientific">Flavimaricola marinus</name>
    <dbReference type="NCBI Taxonomy" id="1819565"/>
    <lineage>
        <taxon>Bacteria</taxon>
        <taxon>Pseudomonadati</taxon>
        <taxon>Pseudomonadota</taxon>
        <taxon>Alphaproteobacteria</taxon>
        <taxon>Rhodobacterales</taxon>
        <taxon>Paracoccaceae</taxon>
        <taxon>Flavimaricola</taxon>
    </lineage>
</organism>
<dbReference type="EMBL" id="FXZK01000007">
    <property type="protein sequence ID" value="SMY09135.1"/>
    <property type="molecule type" value="Genomic_DNA"/>
</dbReference>
<dbReference type="PROSITE" id="PS50887">
    <property type="entry name" value="GGDEF"/>
    <property type="match status" value="1"/>
</dbReference>
<dbReference type="PANTHER" id="PTHR44757">
    <property type="entry name" value="DIGUANYLATE CYCLASE DGCP"/>
    <property type="match status" value="1"/>
</dbReference>
<evidence type="ECO:0000313" key="4">
    <source>
        <dbReference type="EMBL" id="SMY09135.1"/>
    </source>
</evidence>
<dbReference type="PANTHER" id="PTHR44757:SF2">
    <property type="entry name" value="BIOFILM ARCHITECTURE MAINTENANCE PROTEIN MBAA"/>
    <property type="match status" value="1"/>
</dbReference>
<dbReference type="PROSITE" id="PS50883">
    <property type="entry name" value="EAL"/>
    <property type="match status" value="1"/>
</dbReference>
<feature type="domain" description="EAL" evidence="2">
    <location>
        <begin position="433"/>
        <end position="688"/>
    </location>
</feature>
<gene>
    <name evidence="4" type="primary">gmr_5</name>
    <name evidence="4" type="ORF">LOM8899_03297</name>
</gene>
<dbReference type="SMART" id="SM00091">
    <property type="entry name" value="PAS"/>
    <property type="match status" value="2"/>
</dbReference>
<dbReference type="CDD" id="cd01949">
    <property type="entry name" value="GGDEF"/>
    <property type="match status" value="1"/>
</dbReference>
<dbReference type="InterPro" id="IPR000160">
    <property type="entry name" value="GGDEF_dom"/>
</dbReference>
<evidence type="ECO:0000256" key="1">
    <source>
        <dbReference type="SAM" id="MobiDB-lite"/>
    </source>
</evidence>
<dbReference type="Gene3D" id="3.30.450.20">
    <property type="entry name" value="PAS domain"/>
    <property type="match status" value="2"/>
</dbReference>
<dbReference type="InterPro" id="IPR029787">
    <property type="entry name" value="Nucleotide_cyclase"/>
</dbReference>
<dbReference type="Gene3D" id="3.30.70.270">
    <property type="match status" value="1"/>
</dbReference>
<dbReference type="InterPro" id="IPR035965">
    <property type="entry name" value="PAS-like_dom_sf"/>
</dbReference>
<evidence type="ECO:0000259" key="2">
    <source>
        <dbReference type="PROSITE" id="PS50883"/>
    </source>
</evidence>